<dbReference type="EMBL" id="JACEIK010012854">
    <property type="protein sequence ID" value="MCE3216237.1"/>
    <property type="molecule type" value="Genomic_DNA"/>
</dbReference>
<feature type="region of interest" description="Disordered" evidence="1">
    <location>
        <begin position="258"/>
        <end position="282"/>
    </location>
</feature>
<organism evidence="3 4">
    <name type="scientific">Datura stramonium</name>
    <name type="common">Jimsonweed</name>
    <name type="synonym">Common thornapple</name>
    <dbReference type="NCBI Taxonomy" id="4076"/>
    <lineage>
        <taxon>Eukaryota</taxon>
        <taxon>Viridiplantae</taxon>
        <taxon>Streptophyta</taxon>
        <taxon>Embryophyta</taxon>
        <taxon>Tracheophyta</taxon>
        <taxon>Spermatophyta</taxon>
        <taxon>Magnoliopsida</taxon>
        <taxon>eudicotyledons</taxon>
        <taxon>Gunneridae</taxon>
        <taxon>Pentapetalae</taxon>
        <taxon>asterids</taxon>
        <taxon>lamiids</taxon>
        <taxon>Solanales</taxon>
        <taxon>Solanaceae</taxon>
        <taxon>Solanoideae</taxon>
        <taxon>Datureae</taxon>
        <taxon>Datura</taxon>
    </lineage>
</organism>
<keyword evidence="4" id="KW-1185">Reference proteome</keyword>
<evidence type="ECO:0000313" key="4">
    <source>
        <dbReference type="Proteomes" id="UP000823775"/>
    </source>
</evidence>
<keyword evidence="2" id="KW-0472">Membrane</keyword>
<evidence type="ECO:0000256" key="1">
    <source>
        <dbReference type="SAM" id="MobiDB-lite"/>
    </source>
</evidence>
<dbReference type="Pfam" id="PF10269">
    <property type="entry name" value="Tmemb_185A"/>
    <property type="match status" value="1"/>
</dbReference>
<sequence>MCGLQDLGGHIMKIPIILFQVLLCMRLEGTPASARHISLPLLFLPIFLLQGAGVLFATLRFVEKIVLLLRSGAAVGRYHVFSSRVRDCFAFMHHGSRLLGWWSIDESSREEQARLFHDGFPGYNTFCGYPPEIVKKMPKKDLAEEVWRLQAALGEQAEITKLSQQEYERLQNVNFLISLRLSQLCDAGDIRSFIYSQYIGKKFYVGFVLKERSAQCCSLAGIASFAVPAVRDATNALSAVSVLRSACLILATHKGTTVKSPKETRPSSLNNNREQPEYLVHM</sequence>
<dbReference type="InterPro" id="IPR019396">
    <property type="entry name" value="TM_Fragile-X-F-assoc"/>
</dbReference>
<feature type="transmembrane region" description="Helical" evidence="2">
    <location>
        <begin position="41"/>
        <end position="62"/>
    </location>
</feature>
<accession>A0ABS8WTJ0</accession>
<protein>
    <submittedName>
        <fullName evidence="3">Uncharacterized protein</fullName>
    </submittedName>
</protein>
<reference evidence="3 4" key="1">
    <citation type="journal article" date="2021" name="BMC Genomics">
        <title>Datura genome reveals duplications of psychoactive alkaloid biosynthetic genes and high mutation rate following tissue culture.</title>
        <authorList>
            <person name="Rajewski A."/>
            <person name="Carter-House D."/>
            <person name="Stajich J."/>
            <person name="Litt A."/>
        </authorList>
    </citation>
    <scope>NUCLEOTIDE SEQUENCE [LARGE SCALE GENOMIC DNA]</scope>
    <source>
        <strain evidence="3">AR-01</strain>
    </source>
</reference>
<evidence type="ECO:0000256" key="2">
    <source>
        <dbReference type="SAM" id="Phobius"/>
    </source>
</evidence>
<evidence type="ECO:0000313" key="3">
    <source>
        <dbReference type="EMBL" id="MCE3216237.1"/>
    </source>
</evidence>
<comment type="caution">
    <text evidence="3">The sequence shown here is derived from an EMBL/GenBank/DDBJ whole genome shotgun (WGS) entry which is preliminary data.</text>
</comment>
<name>A0ABS8WTJ0_DATST</name>
<keyword evidence="2" id="KW-1133">Transmembrane helix</keyword>
<gene>
    <name evidence="3" type="ORF">HAX54_005666</name>
</gene>
<dbReference type="PANTHER" id="PTHR46859">
    <property type="entry name" value="TRANSMEMBRANE FRAGILE-X-F-ASSOCIATED PROTEIN"/>
    <property type="match status" value="1"/>
</dbReference>
<proteinExistence type="predicted"/>
<keyword evidence="2" id="KW-0812">Transmembrane</keyword>
<dbReference type="PANTHER" id="PTHR46859:SF3">
    <property type="entry name" value="RING-TYPE DOMAIN-CONTAINING PROTEIN"/>
    <property type="match status" value="1"/>
</dbReference>
<dbReference type="Proteomes" id="UP000823775">
    <property type="component" value="Unassembled WGS sequence"/>
</dbReference>